<keyword evidence="3" id="KW-0645">Protease</keyword>
<evidence type="ECO:0000259" key="2">
    <source>
        <dbReference type="Pfam" id="PF01321"/>
    </source>
</evidence>
<feature type="domain" description="Peptidase M24" evidence="1">
    <location>
        <begin position="156"/>
        <end position="357"/>
    </location>
</feature>
<dbReference type="PANTHER" id="PTHR46112">
    <property type="entry name" value="AMINOPEPTIDASE"/>
    <property type="match status" value="1"/>
</dbReference>
<dbReference type="Pfam" id="PF01321">
    <property type="entry name" value="Creatinase_N"/>
    <property type="match status" value="1"/>
</dbReference>
<accession>A0ABU4H5S5</accession>
<dbReference type="GO" id="GO:0004177">
    <property type="term" value="F:aminopeptidase activity"/>
    <property type="evidence" value="ECO:0007669"/>
    <property type="project" value="UniProtKB-KW"/>
</dbReference>
<dbReference type="InterPro" id="IPR000587">
    <property type="entry name" value="Creatinase_N"/>
</dbReference>
<evidence type="ECO:0000313" key="4">
    <source>
        <dbReference type="Proteomes" id="UP001283109"/>
    </source>
</evidence>
<dbReference type="EMBL" id="JAWQEV010000003">
    <property type="protein sequence ID" value="MDW4573244.1"/>
    <property type="molecule type" value="Genomic_DNA"/>
</dbReference>
<comment type="caution">
    <text evidence="3">The sequence shown here is derived from an EMBL/GenBank/DDBJ whole genome shotgun (WGS) entry which is preliminary data.</text>
</comment>
<organism evidence="3 4">
    <name type="scientific">Microbacterium arthrosphaerae</name>
    <dbReference type="NCBI Taxonomy" id="792652"/>
    <lineage>
        <taxon>Bacteria</taxon>
        <taxon>Bacillati</taxon>
        <taxon>Actinomycetota</taxon>
        <taxon>Actinomycetes</taxon>
        <taxon>Micrococcales</taxon>
        <taxon>Microbacteriaceae</taxon>
        <taxon>Microbacterium</taxon>
    </lineage>
</organism>
<dbReference type="PANTHER" id="PTHR46112:SF3">
    <property type="entry name" value="AMINOPEPTIDASE YPDF"/>
    <property type="match status" value="1"/>
</dbReference>
<dbReference type="EC" id="3.4.11.9" evidence="3"/>
<name>A0ABU4H5S5_9MICO</name>
<proteinExistence type="predicted"/>
<dbReference type="Gene3D" id="3.90.230.10">
    <property type="entry name" value="Creatinase/methionine aminopeptidase superfamily"/>
    <property type="match status" value="1"/>
</dbReference>
<dbReference type="CDD" id="cd01092">
    <property type="entry name" value="APP-like"/>
    <property type="match status" value="1"/>
</dbReference>
<dbReference type="InterPro" id="IPR036005">
    <property type="entry name" value="Creatinase/aminopeptidase-like"/>
</dbReference>
<dbReference type="InterPro" id="IPR050659">
    <property type="entry name" value="Peptidase_M24B"/>
</dbReference>
<sequence length="374" mass="40458">MDAVPAPFTSDDYGARMQAAAAAAAEEGLDGLLVTPGPDLLWLTGYQPTATTERLTLLVLRHGVEPHLLVPILERPDAESTVGAEALIMRDWRDGTDPYAAAAQLLPADGTFAISDTAWALHLLGLQAELTESRYSSVTERLPMLRAVKDGRELARMEAAGAAADATFREIVKVPFAGRKETDVAADLARFLREFGHEQVDFTVVGSGPNGANPHHEAGDRTILSGDMVVLDFGGLMYGYGSDTSRTVCVGEPTSQMREVHEIVRVAQQTAFEAVRPGIACQEIDRVARRVITEAGYGDEFIHRTGHGIGMTTHEPPYIVEGEERPVVPGMCFSIEPGIYLAGRFGVRIEDIVTVTEDGGRRFNDTDRGLTIVE</sequence>
<evidence type="ECO:0000259" key="1">
    <source>
        <dbReference type="Pfam" id="PF00557"/>
    </source>
</evidence>
<dbReference type="SUPFAM" id="SSF55920">
    <property type="entry name" value="Creatinase/aminopeptidase"/>
    <property type="match status" value="1"/>
</dbReference>
<keyword evidence="3" id="KW-0378">Hydrolase</keyword>
<dbReference type="InterPro" id="IPR000994">
    <property type="entry name" value="Pept_M24"/>
</dbReference>
<evidence type="ECO:0000313" key="3">
    <source>
        <dbReference type="EMBL" id="MDW4573244.1"/>
    </source>
</evidence>
<dbReference type="RefSeq" id="WP_318353758.1">
    <property type="nucleotide sequence ID" value="NZ_JAWQEV010000003.1"/>
</dbReference>
<dbReference type="SUPFAM" id="SSF53092">
    <property type="entry name" value="Creatinase/prolidase N-terminal domain"/>
    <property type="match status" value="1"/>
</dbReference>
<gene>
    <name evidence="3" type="ORF">R8Z58_10730</name>
</gene>
<protein>
    <submittedName>
        <fullName evidence="3">Aminopeptidase P family protein</fullName>
        <ecNumber evidence="3">3.4.11.9</ecNumber>
    </submittedName>
</protein>
<dbReference type="Gene3D" id="3.40.350.10">
    <property type="entry name" value="Creatinase/prolidase N-terminal domain"/>
    <property type="match status" value="1"/>
</dbReference>
<feature type="domain" description="Creatinase N-terminal" evidence="2">
    <location>
        <begin position="16"/>
        <end position="148"/>
    </location>
</feature>
<keyword evidence="4" id="KW-1185">Reference proteome</keyword>
<reference evidence="3 4" key="1">
    <citation type="submission" date="2023-11" db="EMBL/GenBank/DDBJ databases">
        <title>Draft genome sequence of Microbacterium arthrosphaerae JCM 30492.</title>
        <authorList>
            <person name="Zhang G."/>
            <person name="Ding Y."/>
        </authorList>
    </citation>
    <scope>NUCLEOTIDE SEQUENCE [LARGE SCALE GENOMIC DNA]</scope>
    <source>
        <strain evidence="3 4">JCM 30492</strain>
    </source>
</reference>
<dbReference type="Pfam" id="PF00557">
    <property type="entry name" value="Peptidase_M24"/>
    <property type="match status" value="1"/>
</dbReference>
<keyword evidence="3" id="KW-0031">Aminopeptidase</keyword>
<dbReference type="InterPro" id="IPR029149">
    <property type="entry name" value="Creatin/AminoP/Spt16_N"/>
</dbReference>
<dbReference type="Proteomes" id="UP001283109">
    <property type="component" value="Unassembled WGS sequence"/>
</dbReference>